<evidence type="ECO:0000313" key="1">
    <source>
        <dbReference type="EMBL" id="JAE01113.1"/>
    </source>
</evidence>
<proteinExistence type="predicted"/>
<protein>
    <submittedName>
        <fullName evidence="1">Uncharacterized protein</fullName>
    </submittedName>
</protein>
<name>A0A0A9EYN9_ARUDO</name>
<sequence>MGFKMEQHKAQLKQHEE</sequence>
<reference evidence="1" key="1">
    <citation type="submission" date="2014-09" db="EMBL/GenBank/DDBJ databases">
        <authorList>
            <person name="Magalhaes I.L.F."/>
            <person name="Oliveira U."/>
            <person name="Santos F.R."/>
            <person name="Vidigal T.H.D.A."/>
            <person name="Brescovit A.D."/>
            <person name="Santos A.J."/>
        </authorList>
    </citation>
    <scope>NUCLEOTIDE SEQUENCE</scope>
    <source>
        <tissue evidence="1">Shoot tissue taken approximately 20 cm above the soil surface</tissue>
    </source>
</reference>
<dbReference type="AlphaFoldDB" id="A0A0A9EYN9"/>
<accession>A0A0A9EYN9</accession>
<organism evidence="1">
    <name type="scientific">Arundo donax</name>
    <name type="common">Giant reed</name>
    <name type="synonym">Donax arundinaceus</name>
    <dbReference type="NCBI Taxonomy" id="35708"/>
    <lineage>
        <taxon>Eukaryota</taxon>
        <taxon>Viridiplantae</taxon>
        <taxon>Streptophyta</taxon>
        <taxon>Embryophyta</taxon>
        <taxon>Tracheophyta</taxon>
        <taxon>Spermatophyta</taxon>
        <taxon>Magnoliopsida</taxon>
        <taxon>Liliopsida</taxon>
        <taxon>Poales</taxon>
        <taxon>Poaceae</taxon>
        <taxon>PACMAD clade</taxon>
        <taxon>Arundinoideae</taxon>
        <taxon>Arundineae</taxon>
        <taxon>Arundo</taxon>
    </lineage>
</organism>
<reference evidence="1" key="2">
    <citation type="journal article" date="2015" name="Data Brief">
        <title>Shoot transcriptome of the giant reed, Arundo donax.</title>
        <authorList>
            <person name="Barrero R.A."/>
            <person name="Guerrero F.D."/>
            <person name="Moolhuijzen P."/>
            <person name="Goolsby J.A."/>
            <person name="Tidwell J."/>
            <person name="Bellgard S.E."/>
            <person name="Bellgard M.I."/>
        </authorList>
    </citation>
    <scope>NUCLEOTIDE SEQUENCE</scope>
    <source>
        <tissue evidence="1">Shoot tissue taken approximately 20 cm above the soil surface</tissue>
    </source>
</reference>
<dbReference type="EMBL" id="GBRH01196783">
    <property type="protein sequence ID" value="JAE01113.1"/>
    <property type="molecule type" value="Transcribed_RNA"/>
</dbReference>